<reference evidence="1 2" key="1">
    <citation type="submission" date="2019-06" db="EMBL/GenBank/DDBJ databases">
        <title>Whole genome shotgun sequence of Acetobacter peroxydans NBRC 13755.</title>
        <authorList>
            <person name="Hosoyama A."/>
            <person name="Uohara A."/>
            <person name="Ohji S."/>
            <person name="Ichikawa N."/>
        </authorList>
    </citation>
    <scope>NUCLEOTIDE SEQUENCE [LARGE SCALE GENOMIC DNA]</scope>
    <source>
        <strain evidence="1 2">NBRC 13755</strain>
    </source>
</reference>
<keyword evidence="2" id="KW-1185">Reference proteome</keyword>
<evidence type="ECO:0000313" key="2">
    <source>
        <dbReference type="Proteomes" id="UP000317730"/>
    </source>
</evidence>
<comment type="caution">
    <text evidence="1">The sequence shown here is derived from an EMBL/GenBank/DDBJ whole genome shotgun (WGS) entry which is preliminary data.</text>
</comment>
<accession>A0A4Y3TYH5</accession>
<dbReference type="Proteomes" id="UP000317730">
    <property type="component" value="Unassembled WGS sequence"/>
</dbReference>
<evidence type="ECO:0000313" key="1">
    <source>
        <dbReference type="EMBL" id="GEB85775.1"/>
    </source>
</evidence>
<sequence>MQEQGALCPVRRFLLGAERQEVHFLSRYGHGVRCFHLHAAARFQKGADSAHDQPAPRKVGQAVAQVEWVGRVQISGC</sequence>
<protein>
    <submittedName>
        <fullName evidence="1">Uncharacterized protein</fullName>
    </submittedName>
</protein>
<dbReference type="EMBL" id="BJMV01000007">
    <property type="protein sequence ID" value="GEB85775.1"/>
    <property type="molecule type" value="Genomic_DNA"/>
</dbReference>
<dbReference type="AlphaFoldDB" id="A0A4Y3TYH5"/>
<name>A0A4Y3TYH5_9PROT</name>
<gene>
    <name evidence="1" type="ORF">APE01nite_15720</name>
</gene>
<organism evidence="1 2">
    <name type="scientific">Acetobacter peroxydans</name>
    <dbReference type="NCBI Taxonomy" id="104098"/>
    <lineage>
        <taxon>Bacteria</taxon>
        <taxon>Pseudomonadati</taxon>
        <taxon>Pseudomonadota</taxon>
        <taxon>Alphaproteobacteria</taxon>
        <taxon>Acetobacterales</taxon>
        <taxon>Acetobacteraceae</taxon>
        <taxon>Acetobacter</taxon>
    </lineage>
</organism>
<proteinExistence type="predicted"/>